<proteinExistence type="inferred from homology"/>
<dbReference type="HAMAP" id="MF_00460">
    <property type="entry name" value="UPF0125_RnfH"/>
    <property type="match status" value="1"/>
</dbReference>
<dbReference type="SUPFAM" id="SSF54285">
    <property type="entry name" value="MoaD/ThiS"/>
    <property type="match status" value="1"/>
</dbReference>
<accession>A0ABV5HL03</accession>
<gene>
    <name evidence="3" type="ORF">ACFFUV_07940</name>
</gene>
<dbReference type="InterPro" id="IPR037021">
    <property type="entry name" value="RnfH_sf"/>
</dbReference>
<comment type="caution">
    <text evidence="3">The sequence shown here is derived from an EMBL/GenBank/DDBJ whole genome shotgun (WGS) entry which is preliminary data.</text>
</comment>
<dbReference type="PANTHER" id="PTHR37483:SF1">
    <property type="entry name" value="UPF0125 PROTEIN RATB"/>
    <property type="match status" value="1"/>
</dbReference>
<keyword evidence="4" id="KW-1185">Reference proteome</keyword>
<reference evidence="3 4" key="1">
    <citation type="submission" date="2024-09" db="EMBL/GenBank/DDBJ databases">
        <authorList>
            <person name="Sun Q."/>
            <person name="Mori K."/>
        </authorList>
    </citation>
    <scope>NUCLEOTIDE SEQUENCE [LARGE SCALE GENOMIC DNA]</scope>
    <source>
        <strain evidence="3 4">CECT 8064</strain>
    </source>
</reference>
<protein>
    <recommendedName>
        <fullName evidence="2">UPF0125 protein ACFFUV_07940</fullName>
    </recommendedName>
</protein>
<dbReference type="EMBL" id="JBHMEP010000001">
    <property type="protein sequence ID" value="MFB9134911.1"/>
    <property type="molecule type" value="Genomic_DNA"/>
</dbReference>
<dbReference type="Proteomes" id="UP001589645">
    <property type="component" value="Unassembled WGS sequence"/>
</dbReference>
<dbReference type="RefSeq" id="WP_390191033.1">
    <property type="nucleotide sequence ID" value="NZ_JBHMEP010000001.1"/>
</dbReference>
<evidence type="ECO:0000313" key="3">
    <source>
        <dbReference type="EMBL" id="MFB9134911.1"/>
    </source>
</evidence>
<dbReference type="Gene3D" id="3.10.20.280">
    <property type="entry name" value="RnfH-like"/>
    <property type="match status" value="1"/>
</dbReference>
<dbReference type="InterPro" id="IPR005346">
    <property type="entry name" value="RnfH"/>
</dbReference>
<dbReference type="Pfam" id="PF03658">
    <property type="entry name" value="Ub-RnfH"/>
    <property type="match status" value="1"/>
</dbReference>
<evidence type="ECO:0000256" key="1">
    <source>
        <dbReference type="ARBA" id="ARBA00010645"/>
    </source>
</evidence>
<dbReference type="InterPro" id="IPR016155">
    <property type="entry name" value="Mopterin_synth/thiamin_S_b"/>
</dbReference>
<evidence type="ECO:0000313" key="4">
    <source>
        <dbReference type="Proteomes" id="UP001589645"/>
    </source>
</evidence>
<comment type="similarity">
    <text evidence="1 2">Belongs to the UPF0125 (RnfH) family.</text>
</comment>
<organism evidence="3 4">
    <name type="scientific">Vibrio olivae</name>
    <dbReference type="NCBI Taxonomy" id="1243002"/>
    <lineage>
        <taxon>Bacteria</taxon>
        <taxon>Pseudomonadati</taxon>
        <taxon>Pseudomonadota</taxon>
        <taxon>Gammaproteobacteria</taxon>
        <taxon>Vibrionales</taxon>
        <taxon>Vibrionaceae</taxon>
        <taxon>Vibrio</taxon>
    </lineage>
</organism>
<sequence length="88" mass="10078">MKVSVVYALPKEQVWMDVMTDDSATVLSAITQSNIIRLFPDIDLENQKVGVFGKVCRLDTPLKEGDRVEIYRAITWKEDDDDEDDDDL</sequence>
<dbReference type="PANTHER" id="PTHR37483">
    <property type="entry name" value="UPF0125 PROTEIN RATB"/>
    <property type="match status" value="1"/>
</dbReference>
<name>A0ABV5HL03_9VIBR</name>
<evidence type="ECO:0000256" key="2">
    <source>
        <dbReference type="HAMAP-Rule" id="MF_00460"/>
    </source>
</evidence>